<keyword evidence="2" id="KW-1185">Reference proteome</keyword>
<name>A0ABM0JRK4_APLCA</name>
<proteinExistence type="predicted"/>
<reference evidence="3" key="1">
    <citation type="submission" date="2025-08" db="UniProtKB">
        <authorList>
            <consortium name="RefSeq"/>
        </authorList>
    </citation>
    <scope>IDENTIFICATION</scope>
</reference>
<dbReference type="Pfam" id="PF11938">
    <property type="entry name" value="DUF3456"/>
    <property type="match status" value="1"/>
</dbReference>
<gene>
    <name evidence="3" type="primary">LOC101850958</name>
</gene>
<dbReference type="InterPro" id="IPR021852">
    <property type="entry name" value="DUF3456"/>
</dbReference>
<protein>
    <submittedName>
        <fullName evidence="3">Marginal zone B- and B1-cell-specific protein</fullName>
    </submittedName>
</protein>
<dbReference type="RefSeq" id="XP_005099898.1">
    <property type="nucleotide sequence ID" value="XM_005099841.3"/>
</dbReference>
<dbReference type="InterPro" id="IPR052682">
    <property type="entry name" value="MZB1"/>
</dbReference>
<evidence type="ECO:0000313" key="3">
    <source>
        <dbReference type="RefSeq" id="XP_005099898.1"/>
    </source>
</evidence>
<dbReference type="GeneID" id="101850958"/>
<accession>A0ABM0JRK4</accession>
<organism evidence="2 3">
    <name type="scientific">Aplysia californica</name>
    <name type="common">California sea hare</name>
    <dbReference type="NCBI Taxonomy" id="6500"/>
    <lineage>
        <taxon>Eukaryota</taxon>
        <taxon>Metazoa</taxon>
        <taxon>Spiralia</taxon>
        <taxon>Lophotrochozoa</taxon>
        <taxon>Mollusca</taxon>
        <taxon>Gastropoda</taxon>
        <taxon>Heterobranchia</taxon>
        <taxon>Euthyneura</taxon>
        <taxon>Tectipleura</taxon>
        <taxon>Aplysiida</taxon>
        <taxon>Aplysioidea</taxon>
        <taxon>Aplysiidae</taxon>
        <taxon>Aplysia</taxon>
    </lineage>
</organism>
<dbReference type="PANTHER" id="PTHR15881">
    <property type="entry name" value="MARGINAL ZONE B- AND B1-CELL-SPECIFIC PROTEIN"/>
    <property type="match status" value="1"/>
</dbReference>
<evidence type="ECO:0000313" key="2">
    <source>
        <dbReference type="Proteomes" id="UP000694888"/>
    </source>
</evidence>
<evidence type="ECO:0000259" key="1">
    <source>
        <dbReference type="Pfam" id="PF11938"/>
    </source>
</evidence>
<sequence>MAAYLLSQLVQARISIIVLLACSFNVVWSGENEKLREAMMNSARAQGIDPDNLKPGQMLMTPPDMSDEEEGSQFMPKIHRCDGCRAVAYQLEKNAFPSAERKKKKGQKLGDSEILDVTENLCNNGFHRQYGLKNVKGKNVLSGEGLESADEPGMMEAGGRWQARLQNLCKELIEEYEEDGIYEMYTERGEHKLELPLCSSYCKGADRKKLQDEL</sequence>
<feature type="domain" description="DUF3456" evidence="1">
    <location>
        <begin position="101"/>
        <end position="200"/>
    </location>
</feature>
<dbReference type="Proteomes" id="UP000694888">
    <property type="component" value="Unplaced"/>
</dbReference>
<dbReference type="PANTHER" id="PTHR15881:SF2">
    <property type="entry name" value="MARGINAL ZONE B- AND B1-CELL-SPECIFIC PROTEIN"/>
    <property type="match status" value="1"/>
</dbReference>